<dbReference type="Proteomes" id="UP000251891">
    <property type="component" value="Unassembled WGS sequence"/>
</dbReference>
<protein>
    <submittedName>
        <fullName evidence="1">Uncharacterized protein</fullName>
    </submittedName>
</protein>
<proteinExistence type="predicted"/>
<comment type="caution">
    <text evidence="1">The sequence shown here is derived from an EMBL/GenBank/DDBJ whole genome shotgun (WGS) entry which is preliminary data.</text>
</comment>
<dbReference type="AlphaFoldDB" id="A0A365H6R5"/>
<dbReference type="EMBL" id="QLYX01000005">
    <property type="protein sequence ID" value="RAY14777.1"/>
    <property type="molecule type" value="Genomic_DNA"/>
</dbReference>
<evidence type="ECO:0000313" key="1">
    <source>
        <dbReference type="EMBL" id="RAY14777.1"/>
    </source>
</evidence>
<organism evidence="1 2">
    <name type="scientific">Actinomadura craniellae</name>
    <dbReference type="NCBI Taxonomy" id="2231787"/>
    <lineage>
        <taxon>Bacteria</taxon>
        <taxon>Bacillati</taxon>
        <taxon>Actinomycetota</taxon>
        <taxon>Actinomycetes</taxon>
        <taxon>Streptosporangiales</taxon>
        <taxon>Thermomonosporaceae</taxon>
        <taxon>Actinomadura</taxon>
    </lineage>
</organism>
<dbReference type="RefSeq" id="WP_111867080.1">
    <property type="nucleotide sequence ID" value="NZ_QLYX01000005.1"/>
</dbReference>
<accession>A0A365H6R5</accession>
<gene>
    <name evidence="1" type="ORF">DPM19_13640</name>
</gene>
<sequence length="347" mass="37839">MAEDPSAAFSVGQDRPAVKETRYGWLGPQYDTIRRQCDVTLGKGALHYISYSVDGYCYFATDILEADRRLGGLEVPDATAEALRRHLLRTSRHLRFVIGRLDHAMRPQCAGKLLRAAFDSGHGALHYCSVADDDYLVGACLAEKLAAEAGPVLGALAEAARLVQGYSGAATSTVTGEELARAGGSVPDVRRFVRRWIGSLDEDIADQAENVLDPHDVHHVALFRGSEPLLASDLFAHPRMGRFLTRIDAPSKRRHLAQFAGLAHAVVRQLEFDLAPALGSDLVRTVLEAEAGAFYHLRVNDEAVLVGLTLDQASVAAAGERLTDLAKLLRFRFPGGRVPARPEWERP</sequence>
<keyword evidence="2" id="KW-1185">Reference proteome</keyword>
<reference evidence="1 2" key="1">
    <citation type="submission" date="2018-06" db="EMBL/GenBank/DDBJ databases">
        <title>Actinomadura craniellae sp. nov. isolated from marine sponge Craniella sp.</title>
        <authorList>
            <person name="Li L."/>
            <person name="Xu Q.H."/>
            <person name="Lin H.W."/>
            <person name="Lu Y.H."/>
        </authorList>
    </citation>
    <scope>NUCLEOTIDE SEQUENCE [LARGE SCALE GENOMIC DNA]</scope>
    <source>
        <strain evidence="1 2">LHW63021</strain>
    </source>
</reference>
<name>A0A365H6R5_9ACTN</name>
<dbReference type="OrthoDB" id="3354731at2"/>
<evidence type="ECO:0000313" key="2">
    <source>
        <dbReference type="Proteomes" id="UP000251891"/>
    </source>
</evidence>